<feature type="domain" description="OmpA-like" evidence="9">
    <location>
        <begin position="113"/>
        <end position="234"/>
    </location>
</feature>
<evidence type="ECO:0000256" key="7">
    <source>
        <dbReference type="PROSITE-ProRule" id="PRU00473"/>
    </source>
</evidence>
<comment type="subcellular location">
    <subcellularLocation>
        <location evidence="1">Cell membrane</location>
        <topology evidence="1">Single-pass membrane protein</topology>
    </subcellularLocation>
</comment>
<organism evidence="10 11">
    <name type="scientific">Clostridium yunnanense</name>
    <dbReference type="NCBI Taxonomy" id="2800325"/>
    <lineage>
        <taxon>Bacteria</taxon>
        <taxon>Bacillati</taxon>
        <taxon>Bacillota</taxon>
        <taxon>Clostridia</taxon>
        <taxon>Eubacteriales</taxon>
        <taxon>Clostridiaceae</taxon>
        <taxon>Clostridium</taxon>
    </lineage>
</organism>
<evidence type="ECO:0000256" key="6">
    <source>
        <dbReference type="ARBA" id="ARBA00023136"/>
    </source>
</evidence>
<dbReference type="InterPro" id="IPR036737">
    <property type="entry name" value="OmpA-like_sf"/>
</dbReference>
<name>A0ABS1EU73_9CLOT</name>
<keyword evidence="11" id="KW-1185">Reference proteome</keyword>
<dbReference type="CDD" id="cd07185">
    <property type="entry name" value="OmpA_C-like"/>
    <property type="match status" value="1"/>
</dbReference>
<evidence type="ECO:0000256" key="5">
    <source>
        <dbReference type="ARBA" id="ARBA00022989"/>
    </source>
</evidence>
<accession>A0ABS1EU73</accession>
<dbReference type="InterPro" id="IPR025713">
    <property type="entry name" value="MotB-like_N_dom"/>
</dbReference>
<comment type="similarity">
    <text evidence="2">Belongs to the MotB family.</text>
</comment>
<dbReference type="Proteomes" id="UP000596739">
    <property type="component" value="Unassembled WGS sequence"/>
</dbReference>
<keyword evidence="4 8" id="KW-0812">Transmembrane</keyword>
<protein>
    <submittedName>
        <fullName evidence="10">OmpA family protein</fullName>
    </submittedName>
</protein>
<keyword evidence="6 7" id="KW-0472">Membrane</keyword>
<evidence type="ECO:0000313" key="11">
    <source>
        <dbReference type="Proteomes" id="UP000596739"/>
    </source>
</evidence>
<dbReference type="EMBL" id="JAENHN010000053">
    <property type="protein sequence ID" value="MBK1812914.1"/>
    <property type="molecule type" value="Genomic_DNA"/>
</dbReference>
<dbReference type="Pfam" id="PF13677">
    <property type="entry name" value="MotB_plug"/>
    <property type="match status" value="1"/>
</dbReference>
<evidence type="ECO:0000256" key="2">
    <source>
        <dbReference type="ARBA" id="ARBA00008914"/>
    </source>
</evidence>
<dbReference type="Pfam" id="PF00691">
    <property type="entry name" value="OmpA"/>
    <property type="match status" value="1"/>
</dbReference>
<evidence type="ECO:0000256" key="4">
    <source>
        <dbReference type="ARBA" id="ARBA00022692"/>
    </source>
</evidence>
<evidence type="ECO:0000313" key="10">
    <source>
        <dbReference type="EMBL" id="MBK1812914.1"/>
    </source>
</evidence>
<dbReference type="InterPro" id="IPR050330">
    <property type="entry name" value="Bact_OuterMem_StrucFunc"/>
</dbReference>
<evidence type="ECO:0000256" key="8">
    <source>
        <dbReference type="SAM" id="Phobius"/>
    </source>
</evidence>
<evidence type="ECO:0000259" key="9">
    <source>
        <dbReference type="PROSITE" id="PS51123"/>
    </source>
</evidence>
<evidence type="ECO:0000256" key="1">
    <source>
        <dbReference type="ARBA" id="ARBA00004162"/>
    </source>
</evidence>
<dbReference type="PANTHER" id="PTHR30329">
    <property type="entry name" value="STATOR ELEMENT OF FLAGELLAR MOTOR COMPLEX"/>
    <property type="match status" value="1"/>
</dbReference>
<comment type="caution">
    <text evidence="10">The sequence shown here is derived from an EMBL/GenBank/DDBJ whole genome shotgun (WGS) entry which is preliminary data.</text>
</comment>
<gene>
    <name evidence="10" type="ORF">JHL18_20025</name>
</gene>
<dbReference type="Gene3D" id="3.30.1330.60">
    <property type="entry name" value="OmpA-like domain"/>
    <property type="match status" value="1"/>
</dbReference>
<reference evidence="11" key="1">
    <citation type="submission" date="2021-01" db="EMBL/GenBank/DDBJ databases">
        <title>Genome public.</title>
        <authorList>
            <person name="Liu C."/>
            <person name="Sun Q."/>
        </authorList>
    </citation>
    <scope>NUCLEOTIDE SEQUENCE [LARGE SCALE GENOMIC DNA]</scope>
    <source>
        <strain evidence="11">YIM B02505</strain>
    </source>
</reference>
<feature type="transmembrane region" description="Helical" evidence="8">
    <location>
        <begin position="21"/>
        <end position="40"/>
    </location>
</feature>
<proteinExistence type="inferred from homology"/>
<keyword evidence="3" id="KW-1003">Cell membrane</keyword>
<dbReference type="SUPFAM" id="SSF103088">
    <property type="entry name" value="OmpA-like"/>
    <property type="match status" value="1"/>
</dbReference>
<dbReference type="InterPro" id="IPR006665">
    <property type="entry name" value="OmpA-like"/>
</dbReference>
<evidence type="ECO:0000256" key="3">
    <source>
        <dbReference type="ARBA" id="ARBA00022475"/>
    </source>
</evidence>
<sequence>MAKRRRRETSGDEIRGDEWMATFSDTITLLLTFFILLYSFSTVDQKKWQSIATSLQSVLTGQESQGIMENTAPVKTTENNIEIKSNTDEIYEKAKKFIEENKLGASVEIKEDERGVILQLRDSILFESGKADVLPESKSLLDKLGNLIKTVPNNIIVEGHTDNVPINTYKFQSNWDLSASRAVNVVKFFIDQESINAGRFTASGFGEYRPIVDNSTAENRAKNRRVNILIVAIEKEKK</sequence>
<dbReference type="RefSeq" id="WP_200272558.1">
    <property type="nucleotide sequence ID" value="NZ_JAENHN010000053.1"/>
</dbReference>
<dbReference type="PANTHER" id="PTHR30329:SF21">
    <property type="entry name" value="LIPOPROTEIN YIAD-RELATED"/>
    <property type="match status" value="1"/>
</dbReference>
<keyword evidence="5 8" id="KW-1133">Transmembrane helix</keyword>
<dbReference type="PROSITE" id="PS51123">
    <property type="entry name" value="OMPA_2"/>
    <property type="match status" value="1"/>
</dbReference>